<dbReference type="GO" id="GO:0006813">
    <property type="term" value="P:potassium ion transport"/>
    <property type="evidence" value="ECO:0007669"/>
    <property type="project" value="InterPro"/>
</dbReference>
<dbReference type="RefSeq" id="WP_019034982.1">
    <property type="nucleotide sequence ID" value="NZ_UGSZ01000001.1"/>
</dbReference>
<dbReference type="InterPro" id="IPR038770">
    <property type="entry name" value="Na+/solute_symporter_sf"/>
</dbReference>
<dbReference type="GO" id="GO:0015297">
    <property type="term" value="F:antiporter activity"/>
    <property type="evidence" value="ECO:0007669"/>
    <property type="project" value="UniProtKB-KW"/>
</dbReference>
<keyword evidence="5 9" id="KW-0812">Transmembrane</keyword>
<dbReference type="NCBIfam" id="NF003715">
    <property type="entry name" value="PRK05326.1-2"/>
    <property type="match status" value="1"/>
</dbReference>
<dbReference type="PANTHER" id="PTHR32507:SF7">
    <property type="entry name" value="K(+)_H(+) ANTIPORTER NHAP2"/>
    <property type="match status" value="1"/>
</dbReference>
<comment type="subcellular location">
    <subcellularLocation>
        <location evidence="1">Cell membrane</location>
        <topology evidence="1">Multi-pass membrane protein</topology>
    </subcellularLocation>
</comment>
<feature type="transmembrane region" description="Helical" evidence="9">
    <location>
        <begin position="57"/>
        <end position="75"/>
    </location>
</feature>
<dbReference type="InterPro" id="IPR036721">
    <property type="entry name" value="RCK_C_sf"/>
</dbReference>
<keyword evidence="3" id="KW-0050">Antiport</keyword>
<dbReference type="GO" id="GO:0005886">
    <property type="term" value="C:plasma membrane"/>
    <property type="evidence" value="ECO:0007669"/>
    <property type="project" value="UniProtKB-SubCell"/>
</dbReference>
<dbReference type="NCBIfam" id="NF003716">
    <property type="entry name" value="PRK05326.1-3"/>
    <property type="match status" value="1"/>
</dbReference>
<dbReference type="PANTHER" id="PTHR32507">
    <property type="entry name" value="NA(+)/H(+) ANTIPORTER 1"/>
    <property type="match status" value="1"/>
</dbReference>
<feature type="transmembrane region" description="Helical" evidence="9">
    <location>
        <begin position="257"/>
        <end position="278"/>
    </location>
</feature>
<keyword evidence="2" id="KW-0813">Transport</keyword>
<dbReference type="SUPFAM" id="SSF116726">
    <property type="entry name" value="TrkA C-terminal domain-like"/>
    <property type="match status" value="2"/>
</dbReference>
<evidence type="ECO:0000259" key="10">
    <source>
        <dbReference type="PROSITE" id="PS51202"/>
    </source>
</evidence>
<evidence type="ECO:0000256" key="1">
    <source>
        <dbReference type="ARBA" id="ARBA00004651"/>
    </source>
</evidence>
<dbReference type="Gene3D" id="3.30.70.1450">
    <property type="entry name" value="Regulator of K+ conductance, C-terminal domain"/>
    <property type="match status" value="2"/>
</dbReference>
<proteinExistence type="predicted"/>
<reference evidence="11 12" key="1">
    <citation type="submission" date="2018-06" db="EMBL/GenBank/DDBJ databases">
        <authorList>
            <consortium name="Pathogen Informatics"/>
            <person name="Doyle S."/>
        </authorList>
    </citation>
    <scope>NUCLEOTIDE SEQUENCE [LARGE SCALE GENOMIC DNA]</scope>
    <source>
        <strain evidence="11 12">NCTC13149</strain>
    </source>
</reference>
<dbReference type="GO" id="GO:0008324">
    <property type="term" value="F:monoatomic cation transmembrane transporter activity"/>
    <property type="evidence" value="ECO:0007669"/>
    <property type="project" value="InterPro"/>
</dbReference>
<dbReference type="PROSITE" id="PS51202">
    <property type="entry name" value="RCK_C"/>
    <property type="match status" value="2"/>
</dbReference>
<dbReference type="Gene3D" id="1.20.1530.20">
    <property type="match status" value="1"/>
</dbReference>
<feature type="transmembrane region" description="Helical" evidence="9">
    <location>
        <begin position="183"/>
        <end position="201"/>
    </location>
</feature>
<evidence type="ECO:0000256" key="6">
    <source>
        <dbReference type="ARBA" id="ARBA00022989"/>
    </source>
</evidence>
<evidence type="ECO:0000256" key="9">
    <source>
        <dbReference type="SAM" id="Phobius"/>
    </source>
</evidence>
<feature type="transmembrane region" description="Helical" evidence="9">
    <location>
        <begin position="28"/>
        <end position="45"/>
    </location>
</feature>
<keyword evidence="8 9" id="KW-0472">Membrane</keyword>
<keyword evidence="4" id="KW-1003">Cell membrane</keyword>
<feature type="transmembrane region" description="Helical" evidence="9">
    <location>
        <begin position="284"/>
        <end position="310"/>
    </location>
</feature>
<protein>
    <submittedName>
        <fullName evidence="11">Potassium/proton antiporter</fullName>
    </submittedName>
</protein>
<organism evidence="11 12">
    <name type="scientific">Peptoniphilus lacrimalis</name>
    <dbReference type="NCBI Taxonomy" id="33031"/>
    <lineage>
        <taxon>Bacteria</taxon>
        <taxon>Bacillati</taxon>
        <taxon>Bacillota</taxon>
        <taxon>Tissierellia</taxon>
        <taxon>Tissierellales</taxon>
        <taxon>Peptoniphilaceae</taxon>
        <taxon>Peptoniphilus</taxon>
    </lineage>
</organism>
<accession>A0A379C8E2</accession>
<feature type="domain" description="RCK C-terminal" evidence="10">
    <location>
        <begin position="455"/>
        <end position="525"/>
    </location>
</feature>
<evidence type="ECO:0000256" key="8">
    <source>
        <dbReference type="ARBA" id="ARBA00023136"/>
    </source>
</evidence>
<evidence type="ECO:0000256" key="2">
    <source>
        <dbReference type="ARBA" id="ARBA00022448"/>
    </source>
</evidence>
<evidence type="ECO:0000256" key="3">
    <source>
        <dbReference type="ARBA" id="ARBA00022449"/>
    </source>
</evidence>
<name>A0A379C8E2_9FIRM</name>
<feature type="transmembrane region" description="Helical" evidence="9">
    <location>
        <begin position="81"/>
        <end position="100"/>
    </location>
</feature>
<dbReference type="Pfam" id="PF02080">
    <property type="entry name" value="TrkA_C"/>
    <property type="match status" value="2"/>
</dbReference>
<dbReference type="Proteomes" id="UP000255517">
    <property type="component" value="Unassembled WGS sequence"/>
</dbReference>
<gene>
    <name evidence="11" type="ORF">NCTC13149_01737</name>
</gene>
<dbReference type="InterPro" id="IPR006153">
    <property type="entry name" value="Cation/H_exchanger_TM"/>
</dbReference>
<feature type="transmembrane region" description="Helical" evidence="9">
    <location>
        <begin position="352"/>
        <end position="374"/>
    </location>
</feature>
<evidence type="ECO:0000313" key="12">
    <source>
        <dbReference type="Proteomes" id="UP000255517"/>
    </source>
</evidence>
<dbReference type="STRING" id="1122949.GCA_000378725_01273"/>
<feature type="transmembrane region" description="Helical" evidence="9">
    <location>
        <begin position="322"/>
        <end position="346"/>
    </location>
</feature>
<evidence type="ECO:0000256" key="4">
    <source>
        <dbReference type="ARBA" id="ARBA00022475"/>
    </source>
</evidence>
<dbReference type="InterPro" id="IPR006037">
    <property type="entry name" value="RCK_C"/>
</dbReference>
<keyword evidence="6 9" id="KW-1133">Transmembrane helix</keyword>
<dbReference type="GO" id="GO:1902600">
    <property type="term" value="P:proton transmembrane transport"/>
    <property type="evidence" value="ECO:0007669"/>
    <property type="project" value="InterPro"/>
</dbReference>
<dbReference type="OrthoDB" id="9810759at2"/>
<feature type="transmembrane region" description="Helical" evidence="9">
    <location>
        <begin position="221"/>
        <end position="245"/>
    </location>
</feature>
<feature type="domain" description="RCK C-terminal" evidence="10">
    <location>
        <begin position="388"/>
        <end position="454"/>
    </location>
</feature>
<dbReference type="Pfam" id="PF00999">
    <property type="entry name" value="Na_H_Exchanger"/>
    <property type="match status" value="1"/>
</dbReference>
<dbReference type="EMBL" id="UGSZ01000001">
    <property type="protein sequence ID" value="SUB57877.1"/>
    <property type="molecule type" value="Genomic_DNA"/>
</dbReference>
<dbReference type="AlphaFoldDB" id="A0A379C8E2"/>
<sequence>MHLLFIAIILILALIAIRISNKSGIPALLLFLTLGILFNFFGVNFKDYHLADKIANLSLMIIMFYGGFGTNWSMARPVAGPAITLASLGVVFTSIITGYFSYKFLGFDFYQAMLLGSVVGSTDYASVSNILVSKNLNLKYNTASLLEIESGSNDPTAYTLTIVFISIILKEKISIPLLIFKQIFFGIGLGFLMGYIFMKIIKTLKLSEDGLFSVFIAAVTLGTYSLCDFIGGNGYLALYILGIYIGNKEFTHKKEVVFFYDGVTNLVQIALFFLLGLLSDPTKIFHSLFYGFILMIFMLLIARPISVFLLLKVFKTKFKQNLLISIAGIRGAAAIAFAIMAVNSGANLGIDLFHIVFVICLFSSLIQGSLMPYLTRKLSMFDPNDTVLNTFNYYQIKSPFGFIISRIKKGSSWVDKRIKEINPHFDLIIAKIERDGKTIIPKGHTIIKEGDTLVIGGEMFFDESGKELEEIKLSNGHPWVNKYIKDLHINKTTLIVMIVRNNKEIIIPNGQAQLNENDRIVILKK</sequence>
<evidence type="ECO:0000256" key="7">
    <source>
        <dbReference type="ARBA" id="ARBA00023065"/>
    </source>
</evidence>
<evidence type="ECO:0000313" key="11">
    <source>
        <dbReference type="EMBL" id="SUB57877.1"/>
    </source>
</evidence>
<evidence type="ECO:0000256" key="5">
    <source>
        <dbReference type="ARBA" id="ARBA00022692"/>
    </source>
</evidence>
<keyword evidence="7" id="KW-0406">Ion transport</keyword>